<proteinExistence type="predicted"/>
<organism evidence="1 2">
    <name type="scientific">Paenibacillus barcinonensis</name>
    <dbReference type="NCBI Taxonomy" id="198119"/>
    <lineage>
        <taxon>Bacteria</taxon>
        <taxon>Bacillati</taxon>
        <taxon>Bacillota</taxon>
        <taxon>Bacilli</taxon>
        <taxon>Bacillales</taxon>
        <taxon>Paenibacillaceae</taxon>
        <taxon>Paenibacillus</taxon>
    </lineage>
</organism>
<protein>
    <submittedName>
        <fullName evidence="1">Uncharacterized protein</fullName>
    </submittedName>
</protein>
<evidence type="ECO:0000313" key="1">
    <source>
        <dbReference type="EMBL" id="PYE47762.1"/>
    </source>
</evidence>
<comment type="caution">
    <text evidence="1">The sequence shown here is derived from an EMBL/GenBank/DDBJ whole genome shotgun (WGS) entry which is preliminary data.</text>
</comment>
<name>A0A2V4VSQ7_PAEBA</name>
<dbReference type="AlphaFoldDB" id="A0A2V4VSQ7"/>
<dbReference type="EMBL" id="QJSW01000011">
    <property type="protein sequence ID" value="PYE47762.1"/>
    <property type="molecule type" value="Genomic_DNA"/>
</dbReference>
<evidence type="ECO:0000313" key="2">
    <source>
        <dbReference type="Proteomes" id="UP000247790"/>
    </source>
</evidence>
<dbReference type="Proteomes" id="UP000247790">
    <property type="component" value="Unassembled WGS sequence"/>
</dbReference>
<accession>A0A2V4VSQ7</accession>
<sequence length="51" mass="6260">MNWVESIQKSVQYIEEHLLASVWIKVKFRTNRWNTRLPQPMQTSSRKDYVH</sequence>
<gene>
    <name evidence="1" type="ORF">DFQ00_11161</name>
</gene>
<reference evidence="1 2" key="1">
    <citation type="submission" date="2018-06" db="EMBL/GenBank/DDBJ databases">
        <title>Genomic Encyclopedia of Type Strains, Phase III (KMG-III): the genomes of soil and plant-associated and newly described type strains.</title>
        <authorList>
            <person name="Whitman W."/>
        </authorList>
    </citation>
    <scope>NUCLEOTIDE SEQUENCE [LARGE SCALE GENOMIC DNA]</scope>
    <source>
        <strain evidence="1 2">CECT 7022</strain>
    </source>
</reference>